<dbReference type="GO" id="GO:0046872">
    <property type="term" value="F:metal ion binding"/>
    <property type="evidence" value="ECO:0007669"/>
    <property type="project" value="UniProtKB-UniRule"/>
</dbReference>
<dbReference type="Gene3D" id="1.10.340.30">
    <property type="entry name" value="Hypothetical protein, domain 2"/>
    <property type="match status" value="1"/>
</dbReference>
<dbReference type="InterPro" id="IPR005760">
    <property type="entry name" value="A/G_AdeGlyc_MutY"/>
</dbReference>
<keyword evidence="9 13" id="KW-0408">Iron</keyword>
<organism evidence="16 17">
    <name type="scientific">Andalucia godoyi</name>
    <name type="common">Flagellate</name>
    <dbReference type="NCBI Taxonomy" id="505711"/>
    <lineage>
        <taxon>Eukaryota</taxon>
        <taxon>Discoba</taxon>
        <taxon>Jakobida</taxon>
        <taxon>Andalucina</taxon>
        <taxon>Andaluciidae</taxon>
        <taxon>Andalucia</taxon>
    </lineage>
</organism>
<dbReference type="FunFam" id="1.10.340.30:FF:000002">
    <property type="entry name" value="Adenine DNA glycosylase"/>
    <property type="match status" value="1"/>
</dbReference>
<dbReference type="InterPro" id="IPR015797">
    <property type="entry name" value="NUDIX_hydrolase-like_dom_sf"/>
</dbReference>
<dbReference type="GO" id="GO:0006298">
    <property type="term" value="P:mismatch repair"/>
    <property type="evidence" value="ECO:0007669"/>
    <property type="project" value="TreeGrafter"/>
</dbReference>
<evidence type="ECO:0000256" key="10">
    <source>
        <dbReference type="ARBA" id="ARBA00023014"/>
    </source>
</evidence>
<evidence type="ECO:0000313" key="16">
    <source>
        <dbReference type="EMBL" id="KAF0852162.1"/>
    </source>
</evidence>
<dbReference type="SMART" id="SM00525">
    <property type="entry name" value="FES"/>
    <property type="match status" value="1"/>
</dbReference>
<evidence type="ECO:0000256" key="1">
    <source>
        <dbReference type="ARBA" id="ARBA00000843"/>
    </source>
</evidence>
<keyword evidence="7 13" id="KW-0227">DNA damage</keyword>
<evidence type="ECO:0000256" key="7">
    <source>
        <dbReference type="ARBA" id="ARBA00022763"/>
    </source>
</evidence>
<keyword evidence="17" id="KW-1185">Reference proteome</keyword>
<dbReference type="PANTHER" id="PTHR42944:SF1">
    <property type="entry name" value="ADENINE DNA GLYCOSYLASE"/>
    <property type="match status" value="1"/>
</dbReference>
<dbReference type="EMBL" id="VRVR01000058">
    <property type="protein sequence ID" value="KAF0852162.1"/>
    <property type="molecule type" value="Genomic_DNA"/>
</dbReference>
<reference evidence="16" key="1">
    <citation type="submission" date="2019-09" db="EMBL/GenBank/DDBJ databases">
        <title>The Mitochondrial Proteome of the Jakobid, Andalucia godoyi, a Protist With the Most Gene-Rich and Bacteria-Like Mitochondrial Genome.</title>
        <authorList>
            <person name="Gray M.W."/>
            <person name="Burger G."/>
            <person name="Derelle R."/>
            <person name="Klimes V."/>
            <person name="Leger M."/>
            <person name="Sarrasin M."/>
            <person name="Vlcek C."/>
            <person name="Roger A.J."/>
            <person name="Elias M."/>
            <person name="Lang B.F."/>
        </authorList>
    </citation>
    <scope>NUCLEOTIDE SEQUENCE</scope>
    <source>
        <strain evidence="16">And28</strain>
    </source>
</reference>
<dbReference type="InterPro" id="IPR000086">
    <property type="entry name" value="NUDIX_hydrolase_dom"/>
</dbReference>
<evidence type="ECO:0000259" key="15">
    <source>
        <dbReference type="PROSITE" id="PS51462"/>
    </source>
</evidence>
<dbReference type="InterPro" id="IPR003265">
    <property type="entry name" value="HhH-GPD_domain"/>
</dbReference>
<evidence type="ECO:0000256" key="8">
    <source>
        <dbReference type="ARBA" id="ARBA00022801"/>
    </source>
</evidence>
<dbReference type="SMART" id="SM00478">
    <property type="entry name" value="ENDO3c"/>
    <property type="match status" value="1"/>
</dbReference>
<feature type="domain" description="Nudix hydrolase" evidence="15">
    <location>
        <begin position="319"/>
        <end position="452"/>
    </location>
</feature>
<evidence type="ECO:0000256" key="9">
    <source>
        <dbReference type="ARBA" id="ARBA00023004"/>
    </source>
</evidence>
<dbReference type="GO" id="GO:0034039">
    <property type="term" value="F:8-oxo-7,8-dihydroguanine DNA N-glycosylase activity"/>
    <property type="evidence" value="ECO:0007669"/>
    <property type="project" value="TreeGrafter"/>
</dbReference>
<dbReference type="Gene3D" id="1.10.1670.10">
    <property type="entry name" value="Helix-hairpin-Helix base-excision DNA repair enzymes (C-terminal)"/>
    <property type="match status" value="1"/>
</dbReference>
<dbReference type="CDD" id="cd03431">
    <property type="entry name" value="NUDIX_DNA_Glycosylase_C-MutY"/>
    <property type="match status" value="1"/>
</dbReference>
<comment type="caution">
    <text evidence="16">The sequence shown here is derived from an EMBL/GenBank/DDBJ whole genome shotgun (WGS) entry which is preliminary data.</text>
</comment>
<evidence type="ECO:0000256" key="4">
    <source>
        <dbReference type="ARBA" id="ARBA00022023"/>
    </source>
</evidence>
<keyword evidence="6" id="KW-0479">Metal-binding</keyword>
<protein>
    <recommendedName>
        <fullName evidence="4 13">Adenine DNA glycosylase</fullName>
        <ecNumber evidence="3 13">3.2.2.31</ecNumber>
    </recommendedName>
</protein>
<dbReference type="InterPro" id="IPR023170">
    <property type="entry name" value="HhH_base_excis_C"/>
</dbReference>
<dbReference type="InterPro" id="IPR011257">
    <property type="entry name" value="DNA_glycosylase"/>
</dbReference>
<comment type="function">
    <text evidence="13">Adenine glycosylase active on G-A mispairs.</text>
</comment>
<dbReference type="OrthoDB" id="10248838at2759"/>
<dbReference type="PROSITE" id="PS01155">
    <property type="entry name" value="ENDONUCLEASE_III_2"/>
    <property type="match status" value="1"/>
</dbReference>
<dbReference type="SUPFAM" id="SSF55811">
    <property type="entry name" value="Nudix"/>
    <property type="match status" value="1"/>
</dbReference>
<keyword evidence="11" id="KW-0234">DNA repair</keyword>
<keyword evidence="8" id="KW-0378">Hydrolase</keyword>
<accession>A0A8K0AIA3</accession>
<evidence type="ECO:0000256" key="12">
    <source>
        <dbReference type="ARBA" id="ARBA00023295"/>
    </source>
</evidence>
<comment type="similarity">
    <text evidence="2 13">Belongs to the Nth/MutY family.</text>
</comment>
<comment type="catalytic activity">
    <reaction evidence="1 13">
        <text>Hydrolyzes free adenine bases from 7,8-dihydro-8-oxoguanine:adenine mismatched double-stranded DNA, leaving an apurinic site.</text>
        <dbReference type="EC" id="3.2.2.31"/>
    </reaction>
</comment>
<evidence type="ECO:0000256" key="5">
    <source>
        <dbReference type="ARBA" id="ARBA00022485"/>
    </source>
</evidence>
<gene>
    <name evidence="16" type="ORF">ANDGO_04662</name>
</gene>
<dbReference type="Gene3D" id="3.90.79.10">
    <property type="entry name" value="Nucleoside Triphosphate Pyrophosphohydrolase"/>
    <property type="match status" value="1"/>
</dbReference>
<comment type="cofactor">
    <cofactor evidence="13">
        <name>[4Fe-4S] cluster</name>
        <dbReference type="ChEBI" id="CHEBI:49883"/>
    </cofactor>
    <text evidence="13">Binds 1 [4Fe-4S] cluster.</text>
</comment>
<evidence type="ECO:0000256" key="2">
    <source>
        <dbReference type="ARBA" id="ARBA00008343"/>
    </source>
</evidence>
<dbReference type="InterPro" id="IPR044298">
    <property type="entry name" value="MIG/MutY"/>
</dbReference>
<dbReference type="CDD" id="cd00056">
    <property type="entry name" value="ENDO3c"/>
    <property type="match status" value="1"/>
</dbReference>
<keyword evidence="5" id="KW-0004">4Fe-4S</keyword>
<dbReference type="GO" id="GO:0006284">
    <property type="term" value="P:base-excision repair"/>
    <property type="evidence" value="ECO:0007669"/>
    <property type="project" value="UniProtKB-UniRule"/>
</dbReference>
<evidence type="ECO:0000256" key="6">
    <source>
        <dbReference type="ARBA" id="ARBA00022723"/>
    </source>
</evidence>
<evidence type="ECO:0000256" key="3">
    <source>
        <dbReference type="ARBA" id="ARBA00012045"/>
    </source>
</evidence>
<dbReference type="InterPro" id="IPR029119">
    <property type="entry name" value="MutY_C"/>
</dbReference>
<evidence type="ECO:0000313" key="17">
    <source>
        <dbReference type="Proteomes" id="UP000799049"/>
    </source>
</evidence>
<dbReference type="PANTHER" id="PTHR42944">
    <property type="entry name" value="ADENINE DNA GLYCOSYLASE"/>
    <property type="match status" value="1"/>
</dbReference>
<proteinExistence type="inferred from homology"/>
<dbReference type="SUPFAM" id="SSF48150">
    <property type="entry name" value="DNA-glycosylase"/>
    <property type="match status" value="1"/>
</dbReference>
<dbReference type="InterPro" id="IPR003651">
    <property type="entry name" value="Endonuclease3_FeS-loop_motif"/>
</dbReference>
<feature type="compositionally biased region" description="Acidic residues" evidence="14">
    <location>
        <begin position="43"/>
        <end position="53"/>
    </location>
</feature>
<sequence length="502" mass="56074">MFGCGCLRRLLYNRSRLFFSDSAPLRAAMSKRTDPPAVHSDSDESEEIDLDDGVPIDPSQDYSRFLTPVLVSEFQQKLLAWYDKSCRNLPWRIPPPNFSATLLESRKAKTNHPLHEVEDIGYHVWVSEVMLQQTRVAAVIDYYKKWMKQFPTAASLAAASLDQVNAAWQGLGYYRRAKLLHEGAQRVVSEYSGNLPRNSSMLEDIPGIGKYTAGAVASIAYGEPAPVVDGNVLRVYSRLFAIGDDIKAPATVKKFWALAGKLVHSQRPGDFNQSLMELGAVVCVPKQPACMRCPVKSLCRAYASAEVQMYPVASKKAAQRRQTVNVFILRDGDQYLLHQRPETGLLAGMWEFPCVLTSSTEHSRENDPEMVPYALLNNLRVPVLYKGAYIHIFSHIRQLLHVHLVDISDDANVRISIDSAILGMRERKWVSRDEMRKVAVATVMKRVLDVALGVLPSVSLDKKNSNEVSVKTDAASTGAQLSHGQKSIQDFFSSPAVKRARR</sequence>
<dbReference type="PROSITE" id="PS51462">
    <property type="entry name" value="NUDIX"/>
    <property type="match status" value="1"/>
</dbReference>
<evidence type="ECO:0000256" key="13">
    <source>
        <dbReference type="RuleBase" id="RU365096"/>
    </source>
</evidence>
<dbReference type="AlphaFoldDB" id="A0A8K0AIA3"/>
<keyword evidence="12 13" id="KW-0326">Glycosidase</keyword>
<evidence type="ECO:0000256" key="14">
    <source>
        <dbReference type="SAM" id="MobiDB-lite"/>
    </source>
</evidence>
<dbReference type="GO" id="GO:0005634">
    <property type="term" value="C:nucleus"/>
    <property type="evidence" value="ECO:0007669"/>
    <property type="project" value="TreeGrafter"/>
</dbReference>
<dbReference type="Pfam" id="PF00730">
    <property type="entry name" value="HhH-GPD"/>
    <property type="match status" value="1"/>
</dbReference>
<dbReference type="GO" id="GO:0000701">
    <property type="term" value="F:purine-specific mismatch base pair DNA N-glycosylase activity"/>
    <property type="evidence" value="ECO:0007669"/>
    <property type="project" value="UniProtKB-EC"/>
</dbReference>
<dbReference type="NCBIfam" id="TIGR01084">
    <property type="entry name" value="mutY"/>
    <property type="match status" value="1"/>
</dbReference>
<name>A0A8K0AIA3_ANDGO</name>
<dbReference type="GO" id="GO:0032357">
    <property type="term" value="F:oxidized purine DNA binding"/>
    <property type="evidence" value="ECO:0007669"/>
    <property type="project" value="TreeGrafter"/>
</dbReference>
<dbReference type="InterPro" id="IPR004036">
    <property type="entry name" value="Endonuclease-III-like_CS2"/>
</dbReference>
<dbReference type="Pfam" id="PF14815">
    <property type="entry name" value="NUDIX_4"/>
    <property type="match status" value="1"/>
</dbReference>
<dbReference type="GO" id="GO:0051539">
    <property type="term" value="F:4 iron, 4 sulfur cluster binding"/>
    <property type="evidence" value="ECO:0007669"/>
    <property type="project" value="UniProtKB-UniRule"/>
</dbReference>
<dbReference type="FunFam" id="1.10.1670.10:FF:000002">
    <property type="entry name" value="Adenine DNA glycosylase"/>
    <property type="match status" value="1"/>
</dbReference>
<keyword evidence="10" id="KW-0411">Iron-sulfur</keyword>
<feature type="region of interest" description="Disordered" evidence="14">
    <location>
        <begin position="30"/>
        <end position="53"/>
    </location>
</feature>
<dbReference type="Proteomes" id="UP000799049">
    <property type="component" value="Unassembled WGS sequence"/>
</dbReference>
<evidence type="ECO:0000256" key="11">
    <source>
        <dbReference type="ARBA" id="ARBA00023204"/>
    </source>
</evidence>
<dbReference type="GO" id="GO:0035485">
    <property type="term" value="F:adenine/guanine mispair binding"/>
    <property type="evidence" value="ECO:0007669"/>
    <property type="project" value="TreeGrafter"/>
</dbReference>
<dbReference type="EC" id="3.2.2.31" evidence="3 13"/>